<dbReference type="PROSITE" id="PS50983">
    <property type="entry name" value="FE_B12_PBP"/>
    <property type="match status" value="1"/>
</dbReference>
<dbReference type="PANTHER" id="PTHR30532">
    <property type="entry name" value="IRON III DICITRATE-BINDING PERIPLASMIC PROTEIN"/>
    <property type="match status" value="1"/>
</dbReference>
<dbReference type="InterPro" id="IPR051313">
    <property type="entry name" value="Bact_iron-sidero_bind"/>
</dbReference>
<feature type="signal peptide" evidence="6">
    <location>
        <begin position="1"/>
        <end position="22"/>
    </location>
</feature>
<dbReference type="InterPro" id="IPR002491">
    <property type="entry name" value="ABC_transptr_periplasmic_BD"/>
</dbReference>
<accession>A0A1V2DVQ7</accession>
<keyword evidence="4" id="KW-0406">Ion transport</keyword>
<keyword evidence="9" id="KW-1185">Reference proteome</keyword>
<gene>
    <name evidence="8" type="ORF">BTO32_03675</name>
</gene>
<evidence type="ECO:0000256" key="5">
    <source>
        <dbReference type="ARBA" id="ARBA00022729"/>
    </source>
</evidence>
<comment type="subcellular location">
    <subcellularLocation>
        <location evidence="1">Cell envelope</location>
    </subcellularLocation>
</comment>
<evidence type="ECO:0000256" key="2">
    <source>
        <dbReference type="ARBA" id="ARBA00008814"/>
    </source>
</evidence>
<evidence type="ECO:0000256" key="6">
    <source>
        <dbReference type="SAM" id="SignalP"/>
    </source>
</evidence>
<evidence type="ECO:0000313" key="8">
    <source>
        <dbReference type="EMBL" id="ONF44845.1"/>
    </source>
</evidence>
<evidence type="ECO:0000256" key="3">
    <source>
        <dbReference type="ARBA" id="ARBA00022448"/>
    </source>
</evidence>
<dbReference type="GO" id="GO:0030288">
    <property type="term" value="C:outer membrane-bounded periplasmic space"/>
    <property type="evidence" value="ECO:0007669"/>
    <property type="project" value="TreeGrafter"/>
</dbReference>
<comment type="caution">
    <text evidence="8">The sequence shown here is derived from an EMBL/GenBank/DDBJ whole genome shotgun (WGS) entry which is preliminary data.</text>
</comment>
<protein>
    <recommendedName>
        <fullName evidence="7">Fe/B12 periplasmic-binding domain-containing protein</fullName>
    </recommendedName>
</protein>
<comment type="similarity">
    <text evidence="2">Belongs to the bacterial solute-binding protein 8 family.</text>
</comment>
<name>A0A1V2DVQ7_9GAMM</name>
<dbReference type="STRING" id="135739.BTO32_03675"/>
<dbReference type="RefSeq" id="WP_076723094.1">
    <property type="nucleotide sequence ID" value="NZ_MSCW01000002.1"/>
</dbReference>
<dbReference type="Gene3D" id="3.40.50.1980">
    <property type="entry name" value="Nitrogenase molybdenum iron protein domain"/>
    <property type="match status" value="2"/>
</dbReference>
<dbReference type="SUPFAM" id="SSF53807">
    <property type="entry name" value="Helical backbone' metal receptor"/>
    <property type="match status" value="1"/>
</dbReference>
<dbReference type="Proteomes" id="UP000189339">
    <property type="component" value="Unassembled WGS sequence"/>
</dbReference>
<dbReference type="EMBL" id="MSCW01000002">
    <property type="protein sequence ID" value="ONF44845.1"/>
    <property type="molecule type" value="Genomic_DNA"/>
</dbReference>
<evidence type="ECO:0000256" key="1">
    <source>
        <dbReference type="ARBA" id="ARBA00004196"/>
    </source>
</evidence>
<feature type="chain" id="PRO_5012324273" description="Fe/B12 periplasmic-binding domain-containing protein" evidence="6">
    <location>
        <begin position="23"/>
        <end position="294"/>
    </location>
</feature>
<evidence type="ECO:0000256" key="4">
    <source>
        <dbReference type="ARBA" id="ARBA00022496"/>
    </source>
</evidence>
<dbReference type="Pfam" id="PF01497">
    <property type="entry name" value="Peripla_BP_2"/>
    <property type="match status" value="1"/>
</dbReference>
<evidence type="ECO:0000313" key="9">
    <source>
        <dbReference type="Proteomes" id="UP000189339"/>
    </source>
</evidence>
<feature type="domain" description="Fe/B12 periplasmic-binding" evidence="7">
    <location>
        <begin position="29"/>
        <end position="290"/>
    </location>
</feature>
<dbReference type="OrthoDB" id="63946at2"/>
<dbReference type="PROSITE" id="PS51257">
    <property type="entry name" value="PROKAR_LIPOPROTEIN"/>
    <property type="match status" value="1"/>
</dbReference>
<evidence type="ECO:0000259" key="7">
    <source>
        <dbReference type="PROSITE" id="PS50983"/>
    </source>
</evidence>
<dbReference type="PANTHER" id="PTHR30532:SF1">
    <property type="entry name" value="IRON(3+)-HYDROXAMATE-BINDING PROTEIN FHUD"/>
    <property type="match status" value="1"/>
</dbReference>
<organism evidence="8 9">
    <name type="scientific">Marinobacter lutaoensis</name>
    <dbReference type="NCBI Taxonomy" id="135739"/>
    <lineage>
        <taxon>Bacteria</taxon>
        <taxon>Pseudomonadati</taxon>
        <taxon>Pseudomonadota</taxon>
        <taxon>Gammaproteobacteria</taxon>
        <taxon>Pseudomonadales</taxon>
        <taxon>Marinobacteraceae</taxon>
        <taxon>Marinobacter</taxon>
    </lineage>
</organism>
<keyword evidence="3" id="KW-0813">Transport</keyword>
<dbReference type="AlphaFoldDB" id="A0A1V2DVQ7"/>
<dbReference type="GO" id="GO:1901678">
    <property type="term" value="P:iron coordination entity transport"/>
    <property type="evidence" value="ECO:0007669"/>
    <property type="project" value="UniProtKB-ARBA"/>
</dbReference>
<keyword evidence="4" id="KW-0410">Iron transport</keyword>
<keyword evidence="5 6" id="KW-0732">Signal</keyword>
<sequence>MKLLNCLKAATLVAVAGLAACATPGSGPTVVSYDHGALDTLVALGQRQRVLAVPKAGLPDYLAEVAAGLPDAGTLKVPDLAVLRTLAPDLILITGRQGESAEALARIARVREVGLADGDFREALATKVMGLAALYGAEARARDQLDDLWRHVARQREALPAGIRALVITHNGGRYSLRREPVVSELLGLVPPAIPDAVEPVRRGTRVFYPVTAEDLAAMAPEVVLVVDRSAAIGQAPLPRGELERALAAAGAGDIRVGYLDPRLWYLSGAGLVSVKRQVDEVVGILVTSSRNRG</sequence>
<keyword evidence="4" id="KW-0408">Iron</keyword>
<proteinExistence type="inferred from homology"/>
<reference evidence="8 9" key="1">
    <citation type="submission" date="2016-12" db="EMBL/GenBank/DDBJ databases">
        <title>Marinobacter lutaoensis whole genome sequencing.</title>
        <authorList>
            <person name="Verma A."/>
            <person name="Krishnamurthi S."/>
        </authorList>
    </citation>
    <scope>NUCLEOTIDE SEQUENCE [LARGE SCALE GENOMIC DNA]</scope>
    <source>
        <strain evidence="8 9">T5054</strain>
    </source>
</reference>